<name>C8W0N7_DESAS</name>
<proteinExistence type="predicted"/>
<organism evidence="2 3">
    <name type="scientific">Desulfofarcimen acetoxidans (strain ATCC 49208 / DSM 771 / KCTC 5769 / VKM B-1644 / 5575)</name>
    <name type="common">Desulfotomaculum acetoxidans</name>
    <dbReference type="NCBI Taxonomy" id="485916"/>
    <lineage>
        <taxon>Bacteria</taxon>
        <taxon>Bacillati</taxon>
        <taxon>Bacillota</taxon>
        <taxon>Clostridia</taxon>
        <taxon>Eubacteriales</taxon>
        <taxon>Peptococcaceae</taxon>
        <taxon>Desulfofarcimen</taxon>
    </lineage>
</organism>
<feature type="transmembrane region" description="Helical" evidence="1">
    <location>
        <begin position="12"/>
        <end position="32"/>
    </location>
</feature>
<evidence type="ECO:0000313" key="3">
    <source>
        <dbReference type="Proteomes" id="UP000002217"/>
    </source>
</evidence>
<evidence type="ECO:0000313" key="2">
    <source>
        <dbReference type="EMBL" id="ACV63292.1"/>
    </source>
</evidence>
<dbReference type="HOGENOM" id="CLU_3167193_0_0_9"/>
<dbReference type="STRING" id="485916.Dtox_2485"/>
<keyword evidence="3" id="KW-1185">Reference proteome</keyword>
<dbReference type="KEGG" id="dae:Dtox_2485"/>
<evidence type="ECO:0000256" key="1">
    <source>
        <dbReference type="SAM" id="Phobius"/>
    </source>
</evidence>
<keyword evidence="1" id="KW-0812">Transmembrane</keyword>
<dbReference type="EMBL" id="CP001720">
    <property type="protein sequence ID" value="ACV63292.1"/>
    <property type="molecule type" value="Genomic_DNA"/>
</dbReference>
<evidence type="ECO:0008006" key="4">
    <source>
        <dbReference type="Google" id="ProtNLM"/>
    </source>
</evidence>
<keyword evidence="1" id="KW-0472">Membrane</keyword>
<gene>
    <name evidence="2" type="ordered locus">Dtox_2485</name>
</gene>
<reference evidence="2 3" key="1">
    <citation type="journal article" date="2009" name="Stand. Genomic Sci.">
        <title>Complete genome sequence of Desulfotomaculum acetoxidans type strain (5575).</title>
        <authorList>
            <person name="Spring S."/>
            <person name="Lapidus A."/>
            <person name="Schroder M."/>
            <person name="Gleim D."/>
            <person name="Sims D."/>
            <person name="Meincke L."/>
            <person name="Glavina Del Rio T."/>
            <person name="Tice H."/>
            <person name="Copeland A."/>
            <person name="Cheng J.F."/>
            <person name="Lucas S."/>
            <person name="Chen F."/>
            <person name="Nolan M."/>
            <person name="Bruce D."/>
            <person name="Goodwin L."/>
            <person name="Pitluck S."/>
            <person name="Ivanova N."/>
            <person name="Mavromatis K."/>
            <person name="Mikhailova N."/>
            <person name="Pati A."/>
            <person name="Chen A."/>
            <person name="Palaniappan K."/>
            <person name="Land M."/>
            <person name="Hauser L."/>
            <person name="Chang Y.J."/>
            <person name="Jeffries C.D."/>
            <person name="Chain P."/>
            <person name="Saunders E."/>
            <person name="Brettin T."/>
            <person name="Detter J.C."/>
            <person name="Goker M."/>
            <person name="Bristow J."/>
            <person name="Eisen J.A."/>
            <person name="Markowitz V."/>
            <person name="Hugenholtz P."/>
            <person name="Kyrpides N.C."/>
            <person name="Klenk H.P."/>
            <person name="Han C."/>
        </authorList>
    </citation>
    <scope>NUCLEOTIDE SEQUENCE [LARGE SCALE GENOMIC DNA]</scope>
    <source>
        <strain evidence="3">ATCC 49208 / DSM 771 / VKM B-1644</strain>
    </source>
</reference>
<dbReference type="Proteomes" id="UP000002217">
    <property type="component" value="Chromosome"/>
</dbReference>
<protein>
    <recommendedName>
        <fullName evidence="4">Flp/Fap pilin component</fullName>
    </recommendedName>
</protein>
<dbReference type="RefSeq" id="WP_015757992.1">
    <property type="nucleotide sequence ID" value="NC_013216.1"/>
</dbReference>
<accession>C8W0N7</accession>
<dbReference type="AlphaFoldDB" id="C8W0N7"/>
<keyword evidence="1" id="KW-1133">Transmembrane helix</keyword>
<sequence length="47" mass="4940">MKFLRDVKGGIAEHTAIIVMVLTIAVGALLYLGPKIKTVFEAIGGAL</sequence>